<dbReference type="AlphaFoldDB" id="A0AAW2LUE0"/>
<dbReference type="Pfam" id="PF08284">
    <property type="entry name" value="RVP_2"/>
    <property type="match status" value="1"/>
</dbReference>
<dbReference type="EMBL" id="JACGWM010000016">
    <property type="protein sequence ID" value="KAL0322348.1"/>
    <property type="molecule type" value="Genomic_DNA"/>
</dbReference>
<dbReference type="Gene3D" id="2.40.70.10">
    <property type="entry name" value="Acid Proteases"/>
    <property type="match status" value="1"/>
</dbReference>
<organism evidence="1">
    <name type="scientific">Sesamum calycinum</name>
    <dbReference type="NCBI Taxonomy" id="2727403"/>
    <lineage>
        <taxon>Eukaryota</taxon>
        <taxon>Viridiplantae</taxon>
        <taxon>Streptophyta</taxon>
        <taxon>Embryophyta</taxon>
        <taxon>Tracheophyta</taxon>
        <taxon>Spermatophyta</taxon>
        <taxon>Magnoliopsida</taxon>
        <taxon>eudicotyledons</taxon>
        <taxon>Gunneridae</taxon>
        <taxon>Pentapetalae</taxon>
        <taxon>asterids</taxon>
        <taxon>lamiids</taxon>
        <taxon>Lamiales</taxon>
        <taxon>Pedaliaceae</taxon>
        <taxon>Sesamum</taxon>
    </lineage>
</organism>
<evidence type="ECO:0008006" key="2">
    <source>
        <dbReference type="Google" id="ProtNLM"/>
    </source>
</evidence>
<dbReference type="SUPFAM" id="SSF50630">
    <property type="entry name" value="Acid proteases"/>
    <property type="match status" value="1"/>
</dbReference>
<accession>A0AAW2LUE0</accession>
<dbReference type="InterPro" id="IPR021109">
    <property type="entry name" value="Peptidase_aspartic_dom_sf"/>
</dbReference>
<dbReference type="PROSITE" id="PS00141">
    <property type="entry name" value="ASP_PROTEASE"/>
    <property type="match status" value="1"/>
</dbReference>
<dbReference type="CDD" id="cd00303">
    <property type="entry name" value="retropepsin_like"/>
    <property type="match status" value="1"/>
</dbReference>
<reference evidence="1" key="1">
    <citation type="submission" date="2020-06" db="EMBL/GenBank/DDBJ databases">
        <authorList>
            <person name="Li T."/>
            <person name="Hu X."/>
            <person name="Zhang T."/>
            <person name="Song X."/>
            <person name="Zhang H."/>
            <person name="Dai N."/>
            <person name="Sheng W."/>
            <person name="Hou X."/>
            <person name="Wei L."/>
        </authorList>
    </citation>
    <scope>NUCLEOTIDE SEQUENCE</scope>
    <source>
        <strain evidence="1">KEN8</strain>
        <tissue evidence="1">Leaf</tissue>
    </source>
</reference>
<dbReference type="InterPro" id="IPR001969">
    <property type="entry name" value="Aspartic_peptidase_AS"/>
</dbReference>
<evidence type="ECO:0000313" key="1">
    <source>
        <dbReference type="EMBL" id="KAL0322348.1"/>
    </source>
</evidence>
<reference evidence="1" key="2">
    <citation type="journal article" date="2024" name="Plant">
        <title>Genomic evolution and insights into agronomic trait innovations of Sesamum species.</title>
        <authorList>
            <person name="Miao H."/>
            <person name="Wang L."/>
            <person name="Qu L."/>
            <person name="Liu H."/>
            <person name="Sun Y."/>
            <person name="Le M."/>
            <person name="Wang Q."/>
            <person name="Wei S."/>
            <person name="Zheng Y."/>
            <person name="Lin W."/>
            <person name="Duan Y."/>
            <person name="Cao H."/>
            <person name="Xiong S."/>
            <person name="Wang X."/>
            <person name="Wei L."/>
            <person name="Li C."/>
            <person name="Ma Q."/>
            <person name="Ju M."/>
            <person name="Zhao R."/>
            <person name="Li G."/>
            <person name="Mu C."/>
            <person name="Tian Q."/>
            <person name="Mei H."/>
            <person name="Zhang T."/>
            <person name="Gao T."/>
            <person name="Zhang H."/>
        </authorList>
    </citation>
    <scope>NUCLEOTIDE SEQUENCE</scope>
    <source>
        <strain evidence="1">KEN8</strain>
    </source>
</reference>
<name>A0AAW2LUE0_9LAMI</name>
<proteinExistence type="predicted"/>
<dbReference type="GO" id="GO:0004190">
    <property type="term" value="F:aspartic-type endopeptidase activity"/>
    <property type="evidence" value="ECO:0007669"/>
    <property type="project" value="InterPro"/>
</dbReference>
<sequence>MRCDPSSYENHLQALFKVCQTGSLLDYQLDFEKLCPRVVGLSPESISDCFLFGLCSDTHKELAILHPTSILQAIGLARLIDTKLQAQPFVGRLLATLFGPAAPYDASPSAAVVSLSVALFSHSAHIRDHPVSVLVDSGSSHNILHPRVASYLHLSVEPLPCFTIMVGNGASITCKDHCHSVLMAIQGHDFTVPVYLLPIHGADVVLGV</sequence>
<dbReference type="GO" id="GO:0006508">
    <property type="term" value="P:proteolysis"/>
    <property type="evidence" value="ECO:0007669"/>
    <property type="project" value="InterPro"/>
</dbReference>
<gene>
    <name evidence="1" type="ORF">Scaly_2531200</name>
</gene>
<protein>
    <recommendedName>
        <fullName evidence="2">Retrotransposon gag domain-containing protein</fullName>
    </recommendedName>
</protein>
<comment type="caution">
    <text evidence="1">The sequence shown here is derived from an EMBL/GenBank/DDBJ whole genome shotgun (WGS) entry which is preliminary data.</text>
</comment>